<evidence type="ECO:0000313" key="1">
    <source>
        <dbReference type="EMBL" id="EYC29562.1"/>
    </source>
</evidence>
<comment type="caution">
    <text evidence="1">The sequence shown here is derived from an EMBL/GenBank/DDBJ whole genome shotgun (WGS) entry which is preliminary data.</text>
</comment>
<reference evidence="2" key="1">
    <citation type="journal article" date="2015" name="Nat. Genet.">
        <title>The genome and transcriptome of the zoonotic hookworm Ancylostoma ceylanicum identify infection-specific gene families.</title>
        <authorList>
            <person name="Schwarz E.M."/>
            <person name="Hu Y."/>
            <person name="Antoshechkin I."/>
            <person name="Miller M.M."/>
            <person name="Sternberg P.W."/>
            <person name="Aroian R.V."/>
        </authorList>
    </citation>
    <scope>NUCLEOTIDE SEQUENCE</scope>
    <source>
        <strain evidence="2">HY135</strain>
    </source>
</reference>
<dbReference type="AlphaFoldDB" id="A0A016VRC6"/>
<evidence type="ECO:0000313" key="2">
    <source>
        <dbReference type="Proteomes" id="UP000024635"/>
    </source>
</evidence>
<dbReference type="EMBL" id="JARK01001342">
    <property type="protein sequence ID" value="EYC29562.1"/>
    <property type="molecule type" value="Genomic_DNA"/>
</dbReference>
<keyword evidence="2" id="KW-1185">Reference proteome</keyword>
<accession>A0A016VRC6</accession>
<sequence length="85" mass="9020">MKRTSGNGQVSGMLLGLARAPAPAMQMAHVLFGFEPGRAENAPTWIVLAHAAPLAQTDAERFRKSQGADGVTANGFFFDFTVCIP</sequence>
<gene>
    <name evidence="1" type="primary">Acey_s0006.g3038</name>
    <name evidence="1" type="ORF">Y032_0006g3038</name>
</gene>
<protein>
    <submittedName>
        <fullName evidence="1">Uncharacterized protein</fullName>
    </submittedName>
</protein>
<name>A0A016VRC6_9BILA</name>
<dbReference type="Proteomes" id="UP000024635">
    <property type="component" value="Unassembled WGS sequence"/>
</dbReference>
<organism evidence="1 2">
    <name type="scientific">Ancylostoma ceylanicum</name>
    <dbReference type="NCBI Taxonomy" id="53326"/>
    <lineage>
        <taxon>Eukaryota</taxon>
        <taxon>Metazoa</taxon>
        <taxon>Ecdysozoa</taxon>
        <taxon>Nematoda</taxon>
        <taxon>Chromadorea</taxon>
        <taxon>Rhabditida</taxon>
        <taxon>Rhabditina</taxon>
        <taxon>Rhabditomorpha</taxon>
        <taxon>Strongyloidea</taxon>
        <taxon>Ancylostomatidae</taxon>
        <taxon>Ancylostomatinae</taxon>
        <taxon>Ancylostoma</taxon>
    </lineage>
</organism>
<proteinExistence type="predicted"/>